<evidence type="ECO:0000313" key="1">
    <source>
        <dbReference type="EMBL" id="KAK9830538.1"/>
    </source>
</evidence>
<comment type="caution">
    <text evidence="1">The sequence shown here is derived from an EMBL/GenBank/DDBJ whole genome shotgun (WGS) entry which is preliminary data.</text>
</comment>
<sequence>MPLAQYDLGQGHACISRTLWYIQAAVLLVRCLGALTRLSKTSILATNKLPLTYTGCGNRRQRSAAVVAAYMVHTTGQPWQETVKTVQAARRIAFTPAINFARALEKYQQSLYKDDIFPQPMLLG</sequence>
<evidence type="ECO:0000313" key="2">
    <source>
        <dbReference type="Proteomes" id="UP001489004"/>
    </source>
</evidence>
<dbReference type="EMBL" id="JALJOR010000001">
    <property type="protein sequence ID" value="KAK9830538.1"/>
    <property type="molecule type" value="Genomic_DNA"/>
</dbReference>
<organism evidence="1 2">
    <name type="scientific">[Myrmecia] bisecta</name>
    <dbReference type="NCBI Taxonomy" id="41462"/>
    <lineage>
        <taxon>Eukaryota</taxon>
        <taxon>Viridiplantae</taxon>
        <taxon>Chlorophyta</taxon>
        <taxon>core chlorophytes</taxon>
        <taxon>Trebouxiophyceae</taxon>
        <taxon>Trebouxiales</taxon>
        <taxon>Trebouxiaceae</taxon>
        <taxon>Myrmecia</taxon>
    </lineage>
</organism>
<dbReference type="SUPFAM" id="SSF52799">
    <property type="entry name" value="(Phosphotyrosine protein) phosphatases II"/>
    <property type="match status" value="1"/>
</dbReference>
<dbReference type="Proteomes" id="UP001489004">
    <property type="component" value="Unassembled WGS sequence"/>
</dbReference>
<proteinExistence type="predicted"/>
<dbReference type="AlphaFoldDB" id="A0AAW1R9S1"/>
<dbReference type="Gene3D" id="3.90.190.10">
    <property type="entry name" value="Protein tyrosine phosphatase superfamily"/>
    <property type="match status" value="1"/>
</dbReference>
<reference evidence="1 2" key="1">
    <citation type="journal article" date="2024" name="Nat. Commun.">
        <title>Phylogenomics reveals the evolutionary origins of lichenization in chlorophyte algae.</title>
        <authorList>
            <person name="Puginier C."/>
            <person name="Libourel C."/>
            <person name="Otte J."/>
            <person name="Skaloud P."/>
            <person name="Haon M."/>
            <person name="Grisel S."/>
            <person name="Petersen M."/>
            <person name="Berrin J.G."/>
            <person name="Delaux P.M."/>
            <person name="Dal Grande F."/>
            <person name="Keller J."/>
        </authorList>
    </citation>
    <scope>NUCLEOTIDE SEQUENCE [LARGE SCALE GENOMIC DNA]</scope>
    <source>
        <strain evidence="1 2">SAG 2043</strain>
    </source>
</reference>
<accession>A0AAW1R9S1</accession>
<protein>
    <submittedName>
        <fullName evidence="1">Uncharacterized protein</fullName>
    </submittedName>
</protein>
<name>A0AAW1R9S1_9CHLO</name>
<gene>
    <name evidence="1" type="ORF">WJX72_012338</name>
</gene>
<keyword evidence="2" id="KW-1185">Reference proteome</keyword>
<dbReference type="InterPro" id="IPR029021">
    <property type="entry name" value="Prot-tyrosine_phosphatase-like"/>
</dbReference>